<evidence type="ECO:0000256" key="1">
    <source>
        <dbReference type="ARBA" id="ARBA00023015"/>
    </source>
</evidence>
<feature type="domain" description="HTH luxR-type" evidence="4">
    <location>
        <begin position="296"/>
        <end position="363"/>
    </location>
</feature>
<dbReference type="PANTHER" id="PTHR44688">
    <property type="entry name" value="DNA-BINDING TRANSCRIPTIONAL ACTIVATOR DEVR_DOSR"/>
    <property type="match status" value="1"/>
</dbReference>
<dbReference type="PROSITE" id="PS50043">
    <property type="entry name" value="HTH_LUXR_2"/>
    <property type="match status" value="1"/>
</dbReference>
<dbReference type="Gene3D" id="3.30.450.40">
    <property type="match status" value="1"/>
</dbReference>
<evidence type="ECO:0000259" key="4">
    <source>
        <dbReference type="PROSITE" id="PS50043"/>
    </source>
</evidence>
<dbReference type="InterPro" id="IPR029016">
    <property type="entry name" value="GAF-like_dom_sf"/>
</dbReference>
<dbReference type="CDD" id="cd06170">
    <property type="entry name" value="LuxR_C_like"/>
    <property type="match status" value="1"/>
</dbReference>
<keyword evidence="2" id="KW-0238">DNA-binding</keyword>
<dbReference type="Pfam" id="PF00196">
    <property type="entry name" value="GerE"/>
    <property type="match status" value="1"/>
</dbReference>
<dbReference type="InterPro" id="IPR016032">
    <property type="entry name" value="Sig_transdc_resp-reg_C-effctor"/>
</dbReference>
<dbReference type="Proteomes" id="UP001651880">
    <property type="component" value="Unassembled WGS sequence"/>
</dbReference>
<protein>
    <submittedName>
        <fullName evidence="5">LuxR C-terminal-related transcriptional regulator</fullName>
    </submittedName>
</protein>
<keyword evidence="1" id="KW-0805">Transcription regulation</keyword>
<dbReference type="InterPro" id="IPR000792">
    <property type="entry name" value="Tscrpt_reg_LuxR_C"/>
</dbReference>
<dbReference type="InterPro" id="IPR036388">
    <property type="entry name" value="WH-like_DNA-bd_sf"/>
</dbReference>
<name>A0ABT1NDJ1_9FIRM</name>
<proteinExistence type="predicted"/>
<gene>
    <name evidence="5" type="ORF">LJD61_07100</name>
</gene>
<accession>A0ABT1NDJ1</accession>
<dbReference type="SUPFAM" id="SSF46894">
    <property type="entry name" value="C-terminal effector domain of the bipartite response regulators"/>
    <property type="match status" value="1"/>
</dbReference>
<reference evidence="5 6" key="1">
    <citation type="submission" date="2021-10" db="EMBL/GenBank/DDBJ databases">
        <title>Lutispora strain m25 sp. nov., a thermophilic, non-spore-forming bacterium isolated from a lab-scale methanogenic bioreactor digesting anaerobic sludge.</title>
        <authorList>
            <person name="El Houari A."/>
            <person name="Mcdonald J."/>
        </authorList>
    </citation>
    <scope>NUCLEOTIDE SEQUENCE [LARGE SCALE GENOMIC DNA]</scope>
    <source>
        <strain evidence="6">m25</strain>
    </source>
</reference>
<dbReference type="RefSeq" id="WP_255226834.1">
    <property type="nucleotide sequence ID" value="NZ_JAJEKE010000004.1"/>
</dbReference>
<evidence type="ECO:0000256" key="3">
    <source>
        <dbReference type="ARBA" id="ARBA00023163"/>
    </source>
</evidence>
<dbReference type="PROSITE" id="PS00622">
    <property type="entry name" value="HTH_LUXR_1"/>
    <property type="match status" value="1"/>
</dbReference>
<organism evidence="5 6">
    <name type="scientific">Lutispora saccharofermentans</name>
    <dbReference type="NCBI Taxonomy" id="3024236"/>
    <lineage>
        <taxon>Bacteria</taxon>
        <taxon>Bacillati</taxon>
        <taxon>Bacillota</taxon>
        <taxon>Clostridia</taxon>
        <taxon>Lutisporales</taxon>
        <taxon>Lutisporaceae</taxon>
        <taxon>Lutispora</taxon>
    </lineage>
</organism>
<dbReference type="EMBL" id="JAJEKE010000004">
    <property type="protein sequence ID" value="MCQ1529318.1"/>
    <property type="molecule type" value="Genomic_DNA"/>
</dbReference>
<keyword evidence="3" id="KW-0804">Transcription</keyword>
<sequence length="368" mass="43002">MDKKLMQANDYENILRFLSLIQESEGDYRYRVLKHLADIFKYNNLTFLLVDENGMFTNPLGLNISNKLCYMYTQHYFKTDIFHPVNLSTQLMLTKKAITISDIMPYKQFEDTEYYNDFLKKDNLYYEVALPLNVDNKLVGGIGVFRSKEEGDFRAKDLEILTYLSKYIAYHLYKYQETSQIKHENFMYENCVSQLPIGLVILDGSRSLVNYNEIAKSFCRDILNDKFCPNPVQDIINMVLSSLNLNEITSCSCIYTNFEQYTFKISLSIIPSIYKGIETYYQIYIVKNSAKEKIDLLCSAQIYNLTKRELEVIELISKGLNNREISEKLYISSNTVRTHIDNIFNKLNVSSRMAILYKMGIIKKSLKA</sequence>
<keyword evidence="6" id="KW-1185">Reference proteome</keyword>
<dbReference type="PANTHER" id="PTHR44688:SF16">
    <property type="entry name" value="DNA-BINDING TRANSCRIPTIONAL ACTIVATOR DEVR_DOSR"/>
    <property type="match status" value="1"/>
</dbReference>
<evidence type="ECO:0000313" key="6">
    <source>
        <dbReference type="Proteomes" id="UP001651880"/>
    </source>
</evidence>
<dbReference type="SUPFAM" id="SSF55781">
    <property type="entry name" value="GAF domain-like"/>
    <property type="match status" value="1"/>
</dbReference>
<evidence type="ECO:0000256" key="2">
    <source>
        <dbReference type="ARBA" id="ARBA00023125"/>
    </source>
</evidence>
<comment type="caution">
    <text evidence="5">The sequence shown here is derived from an EMBL/GenBank/DDBJ whole genome shotgun (WGS) entry which is preliminary data.</text>
</comment>
<evidence type="ECO:0000313" key="5">
    <source>
        <dbReference type="EMBL" id="MCQ1529318.1"/>
    </source>
</evidence>
<dbReference type="PRINTS" id="PR00038">
    <property type="entry name" value="HTHLUXR"/>
</dbReference>
<dbReference type="Gene3D" id="1.10.10.10">
    <property type="entry name" value="Winged helix-like DNA-binding domain superfamily/Winged helix DNA-binding domain"/>
    <property type="match status" value="1"/>
</dbReference>
<dbReference type="SMART" id="SM00421">
    <property type="entry name" value="HTH_LUXR"/>
    <property type="match status" value="1"/>
</dbReference>